<comment type="catalytic activity">
    <reaction evidence="11">
        <text>2,5-diamino-6-(1-D-ribitylamino)pyrimidin-4(3H)-one 5'-phosphate + NAD(+) = 2,5-diamino-6-(1-D-ribosylamino)pyrimidin-4(3H)-one 5'-phosphate + NADH + H(+)</text>
        <dbReference type="Rhea" id="RHEA:27274"/>
        <dbReference type="ChEBI" id="CHEBI:15378"/>
        <dbReference type="ChEBI" id="CHEBI:57540"/>
        <dbReference type="ChEBI" id="CHEBI:57945"/>
        <dbReference type="ChEBI" id="CHEBI:58890"/>
        <dbReference type="ChEBI" id="CHEBI:59545"/>
        <dbReference type="EC" id="1.1.1.302"/>
    </reaction>
</comment>
<dbReference type="Pfam" id="PF01872">
    <property type="entry name" value="RibD_C"/>
    <property type="match status" value="1"/>
</dbReference>
<evidence type="ECO:0000256" key="2">
    <source>
        <dbReference type="ARBA" id="ARBA00005104"/>
    </source>
</evidence>
<evidence type="ECO:0000256" key="1">
    <source>
        <dbReference type="ARBA" id="ARBA00003555"/>
    </source>
</evidence>
<comment type="pathway">
    <text evidence="2">Cofactor biosynthesis; riboflavin biosynthesis.</text>
</comment>
<dbReference type="InterPro" id="IPR002734">
    <property type="entry name" value="RibDG_C"/>
</dbReference>
<dbReference type="STRING" id="27349.A0A0L6UXW1"/>
<dbReference type="VEuPathDB" id="FungiDB:VP01_3470g1"/>
<name>A0A0L6UXW1_9BASI</name>
<proteinExistence type="inferred from homology"/>
<dbReference type="InterPro" id="IPR050765">
    <property type="entry name" value="Riboflavin_Biosynth_HTPR"/>
</dbReference>
<protein>
    <recommendedName>
        <fullName evidence="5">2,5-diamino-6-ribosylamino-4(3H)-pyrimidinone 5'-phosphate reductase</fullName>
        <ecNumber evidence="4">1.1.1.302</ecNumber>
    </recommendedName>
    <alternativeName>
        <fullName evidence="10">2,5-diamino-6-(5-phospho-D-ribosylamino)pyrimidin-4(3H)-one reductase</fullName>
    </alternativeName>
    <alternativeName>
        <fullName evidence="9">2,5-diamino-6-ribitylamino-4(3H)-pyrimidinone 5'-phosphate synthase</fullName>
    </alternativeName>
</protein>
<comment type="function">
    <text evidence="1">Catalyzes an early step in riboflavin biosynthesis, the NADPH-dependent reduction of the ribose side chain of 2,5-diamino-6-ribosylamino-4(3H)-pyrimidinone 5'-phosphate, yielding 2,5-diamino-6-ribitylamino-4(3H)-pyrimidinone 5'-phosphate.</text>
</comment>
<evidence type="ECO:0000256" key="7">
    <source>
        <dbReference type="ARBA" id="ARBA00022857"/>
    </source>
</evidence>
<keyword evidence="7" id="KW-0521">NADP</keyword>
<evidence type="ECO:0000256" key="12">
    <source>
        <dbReference type="ARBA" id="ARBA00049020"/>
    </source>
</evidence>
<evidence type="ECO:0000259" key="13">
    <source>
        <dbReference type="Pfam" id="PF01872"/>
    </source>
</evidence>
<evidence type="ECO:0000256" key="10">
    <source>
        <dbReference type="ARBA" id="ARBA00031630"/>
    </source>
</evidence>
<evidence type="ECO:0000256" key="4">
    <source>
        <dbReference type="ARBA" id="ARBA00012851"/>
    </source>
</evidence>
<evidence type="ECO:0000256" key="5">
    <source>
        <dbReference type="ARBA" id="ARBA00015035"/>
    </source>
</evidence>
<reference evidence="14 15" key="1">
    <citation type="submission" date="2015-08" db="EMBL/GenBank/DDBJ databases">
        <title>Next Generation Sequencing and Analysis of the Genome of Puccinia sorghi L Schw, the Causal Agent of Maize Common Rust.</title>
        <authorList>
            <person name="Rochi L."/>
            <person name="Burguener G."/>
            <person name="Darino M."/>
            <person name="Turjanski A."/>
            <person name="Kreff E."/>
            <person name="Dieguez M.J."/>
            <person name="Sacco F."/>
        </authorList>
    </citation>
    <scope>NUCLEOTIDE SEQUENCE [LARGE SCALE GENOMIC DNA]</scope>
    <source>
        <strain evidence="14 15">RO10H11247</strain>
    </source>
</reference>
<dbReference type="GO" id="GO:0008703">
    <property type="term" value="F:5-amino-6-(5-phosphoribosylamino)uracil reductase activity"/>
    <property type="evidence" value="ECO:0007669"/>
    <property type="project" value="InterPro"/>
</dbReference>
<dbReference type="Gene3D" id="3.40.430.10">
    <property type="entry name" value="Dihydrofolate Reductase, subunit A"/>
    <property type="match status" value="2"/>
</dbReference>
<accession>A0A0L6UXW1</accession>
<evidence type="ECO:0000313" key="15">
    <source>
        <dbReference type="Proteomes" id="UP000037035"/>
    </source>
</evidence>
<comment type="similarity">
    <text evidence="3">Belongs to the HTP reductase family.</text>
</comment>
<keyword evidence="15" id="KW-1185">Reference proteome</keyword>
<dbReference type="EMBL" id="LAVV01008469">
    <property type="protein sequence ID" value="KNZ52715.1"/>
    <property type="molecule type" value="Genomic_DNA"/>
</dbReference>
<evidence type="ECO:0000256" key="6">
    <source>
        <dbReference type="ARBA" id="ARBA00022619"/>
    </source>
</evidence>
<evidence type="ECO:0000256" key="8">
    <source>
        <dbReference type="ARBA" id="ARBA00023002"/>
    </source>
</evidence>
<gene>
    <name evidence="14" type="ORF">VP01_3470g1</name>
</gene>
<dbReference type="OrthoDB" id="5432at2759"/>
<dbReference type="EC" id="1.1.1.302" evidence="4"/>
<evidence type="ECO:0000256" key="11">
    <source>
        <dbReference type="ARBA" id="ARBA00047550"/>
    </source>
</evidence>
<organism evidence="14 15">
    <name type="scientific">Puccinia sorghi</name>
    <dbReference type="NCBI Taxonomy" id="27349"/>
    <lineage>
        <taxon>Eukaryota</taxon>
        <taxon>Fungi</taxon>
        <taxon>Dikarya</taxon>
        <taxon>Basidiomycota</taxon>
        <taxon>Pucciniomycotina</taxon>
        <taxon>Pucciniomycetes</taxon>
        <taxon>Pucciniales</taxon>
        <taxon>Pucciniaceae</taxon>
        <taxon>Puccinia</taxon>
    </lineage>
</organism>
<sequence length="340" mass="36728">MNHSYQLLSFYVTSGVARGWVEVKVVGMHSLLSSLSTTTTSSEIGDFLDHVYSHSNFPAQSTSSTTEQADLLAYAGSNQRPFVTLTYAQSLDGKIAGMDGQQLRLSGNQSMKMTHLSVPSTAIFAFGPGAHVWFPFLLCSLRARHDGIMVGIGTVLNDDPQLTARNISITVPLANQPQPIVLDTALRTPVDCKLIRNFQNHAGKQPWLICARSAMTLQRRQELQAAGARVIPITNGMNACMRKAKEGLDLEKVLEVCKLNGINRLMVEGGAAIISSILNQVSDNPILNILIVTVSPYMVGDGIGIKSSNIDSLSLLRHLETKILGLDAVFAYTTSSANDG</sequence>
<dbReference type="GO" id="GO:0009231">
    <property type="term" value="P:riboflavin biosynthetic process"/>
    <property type="evidence" value="ECO:0007669"/>
    <property type="project" value="UniProtKB-KW"/>
</dbReference>
<keyword evidence="8" id="KW-0560">Oxidoreductase</keyword>
<evidence type="ECO:0000256" key="9">
    <source>
        <dbReference type="ARBA" id="ARBA00030073"/>
    </source>
</evidence>
<evidence type="ECO:0000313" key="14">
    <source>
        <dbReference type="EMBL" id="KNZ52715.1"/>
    </source>
</evidence>
<feature type="domain" description="Bacterial bifunctional deaminase-reductase C-terminal" evidence="13">
    <location>
        <begin position="81"/>
        <end position="302"/>
    </location>
</feature>
<evidence type="ECO:0000256" key="3">
    <source>
        <dbReference type="ARBA" id="ARBA00009723"/>
    </source>
</evidence>
<keyword evidence="6" id="KW-0686">Riboflavin biosynthesis</keyword>
<dbReference type="PANTHER" id="PTHR38011:SF7">
    <property type="entry name" value="2,5-DIAMINO-6-RIBOSYLAMINO-4(3H)-PYRIMIDINONE 5'-PHOSPHATE REDUCTASE"/>
    <property type="match status" value="1"/>
</dbReference>
<comment type="catalytic activity">
    <reaction evidence="12">
        <text>2,5-diamino-6-(1-D-ribitylamino)pyrimidin-4(3H)-one 5'-phosphate + NADP(+) = 2,5-diamino-6-(1-D-ribosylamino)pyrimidin-4(3H)-one 5'-phosphate + NADPH + H(+)</text>
        <dbReference type="Rhea" id="RHEA:27278"/>
        <dbReference type="ChEBI" id="CHEBI:15378"/>
        <dbReference type="ChEBI" id="CHEBI:57783"/>
        <dbReference type="ChEBI" id="CHEBI:58349"/>
        <dbReference type="ChEBI" id="CHEBI:58890"/>
        <dbReference type="ChEBI" id="CHEBI:59545"/>
        <dbReference type="EC" id="1.1.1.302"/>
    </reaction>
</comment>
<comment type="caution">
    <text evidence="14">The sequence shown here is derived from an EMBL/GenBank/DDBJ whole genome shotgun (WGS) entry which is preliminary data.</text>
</comment>
<dbReference type="SUPFAM" id="SSF53597">
    <property type="entry name" value="Dihydrofolate reductase-like"/>
    <property type="match status" value="1"/>
</dbReference>
<dbReference type="InterPro" id="IPR024072">
    <property type="entry name" value="DHFR-like_dom_sf"/>
</dbReference>
<dbReference type="PANTHER" id="PTHR38011">
    <property type="entry name" value="DIHYDROFOLATE REDUCTASE FAMILY PROTEIN (AFU_ORTHOLOGUE AFUA_8G06820)"/>
    <property type="match status" value="1"/>
</dbReference>
<dbReference type="AlphaFoldDB" id="A0A0L6UXW1"/>
<dbReference type="Proteomes" id="UP000037035">
    <property type="component" value="Unassembled WGS sequence"/>
</dbReference>